<dbReference type="Proteomes" id="UP000694413">
    <property type="component" value="Unassembled WGS sequence"/>
</dbReference>
<name>A0A8D2QG38_ZONAL</name>
<evidence type="ECO:0000256" key="1">
    <source>
        <dbReference type="SAM" id="MobiDB-lite"/>
    </source>
</evidence>
<feature type="compositionally biased region" description="Low complexity" evidence="1">
    <location>
        <begin position="123"/>
        <end position="137"/>
    </location>
</feature>
<protein>
    <submittedName>
        <fullName evidence="2">Uncharacterized protein</fullName>
    </submittedName>
</protein>
<sequence>VHSQGCTVLCVHLAVPGVRPSAGLWGCVSVCLCRAVCPSGCVSICPSRAVCLSVRAGLCVGLSVQGCVSISLCRAVCRSGGAGLCVGLSVRGCVSVWLCVGLSVPPVLDPSWVHLPGCSHPSGRGSSGDSSAGTSPPRQTRDLSAHVRCPWIPHGGGSAADYRCGDAGLLLPEVDLSVRQGPGWLLV</sequence>
<proteinExistence type="predicted"/>
<organism evidence="2 3">
    <name type="scientific">Zonotrichia albicollis</name>
    <name type="common">White-throated sparrow</name>
    <name type="synonym">Fringilla albicollis</name>
    <dbReference type="NCBI Taxonomy" id="44394"/>
    <lineage>
        <taxon>Eukaryota</taxon>
        <taxon>Metazoa</taxon>
        <taxon>Chordata</taxon>
        <taxon>Craniata</taxon>
        <taxon>Vertebrata</taxon>
        <taxon>Euteleostomi</taxon>
        <taxon>Archelosauria</taxon>
        <taxon>Archosauria</taxon>
        <taxon>Dinosauria</taxon>
        <taxon>Saurischia</taxon>
        <taxon>Theropoda</taxon>
        <taxon>Coelurosauria</taxon>
        <taxon>Aves</taxon>
        <taxon>Neognathae</taxon>
        <taxon>Neoaves</taxon>
        <taxon>Telluraves</taxon>
        <taxon>Australaves</taxon>
        <taxon>Passeriformes</taxon>
        <taxon>Passerellidae</taxon>
        <taxon>Zonotrichia</taxon>
    </lineage>
</organism>
<reference evidence="2" key="2">
    <citation type="submission" date="2025-09" db="UniProtKB">
        <authorList>
            <consortium name="Ensembl"/>
        </authorList>
    </citation>
    <scope>IDENTIFICATION</scope>
</reference>
<feature type="region of interest" description="Disordered" evidence="1">
    <location>
        <begin position="123"/>
        <end position="142"/>
    </location>
</feature>
<reference evidence="2" key="1">
    <citation type="submission" date="2025-08" db="UniProtKB">
        <authorList>
            <consortium name="Ensembl"/>
        </authorList>
    </citation>
    <scope>IDENTIFICATION</scope>
</reference>
<evidence type="ECO:0000313" key="2">
    <source>
        <dbReference type="Ensembl" id="ENSZALP00000014263.1"/>
    </source>
</evidence>
<dbReference type="AlphaFoldDB" id="A0A8D2QG38"/>
<accession>A0A8D2QG38</accession>
<evidence type="ECO:0000313" key="3">
    <source>
        <dbReference type="Proteomes" id="UP000694413"/>
    </source>
</evidence>
<keyword evidence="3" id="KW-1185">Reference proteome</keyword>
<dbReference type="Ensembl" id="ENSZALT00000019373.1">
    <property type="protein sequence ID" value="ENSZALP00000014263.1"/>
    <property type="gene ID" value="ENSZALG00000011834.1"/>
</dbReference>